<evidence type="ECO:0008006" key="4">
    <source>
        <dbReference type="Google" id="ProtNLM"/>
    </source>
</evidence>
<dbReference type="Proteomes" id="UP000199158">
    <property type="component" value="Unassembled WGS sequence"/>
</dbReference>
<protein>
    <recommendedName>
        <fullName evidence="4">MucBP domain-containing protein</fullName>
    </recommendedName>
</protein>
<organism evidence="2 3">
    <name type="scientific">Hydrogenoanaerobacterium saccharovorans</name>
    <dbReference type="NCBI Taxonomy" id="474960"/>
    <lineage>
        <taxon>Bacteria</taxon>
        <taxon>Bacillati</taxon>
        <taxon>Bacillota</taxon>
        <taxon>Clostridia</taxon>
        <taxon>Eubacteriales</taxon>
        <taxon>Oscillospiraceae</taxon>
        <taxon>Hydrogenoanaerobacterium</taxon>
    </lineage>
</organism>
<feature type="region of interest" description="Disordered" evidence="1">
    <location>
        <begin position="711"/>
        <end position="744"/>
    </location>
</feature>
<feature type="compositionally biased region" description="Basic and acidic residues" evidence="1">
    <location>
        <begin position="534"/>
        <end position="665"/>
    </location>
</feature>
<accession>A0A1H8E8Y2</accession>
<evidence type="ECO:0000313" key="2">
    <source>
        <dbReference type="EMBL" id="SEN15856.1"/>
    </source>
</evidence>
<feature type="non-terminal residue" evidence="2">
    <location>
        <position position="1"/>
    </location>
</feature>
<dbReference type="RefSeq" id="WP_341465138.1">
    <property type="nucleotide sequence ID" value="NZ_FOCG01000005.1"/>
</dbReference>
<reference evidence="2 3" key="1">
    <citation type="submission" date="2016-10" db="EMBL/GenBank/DDBJ databases">
        <authorList>
            <person name="de Groot N.N."/>
        </authorList>
    </citation>
    <scope>NUCLEOTIDE SEQUENCE [LARGE SCALE GENOMIC DNA]</scope>
    <source>
        <strain evidence="2 3">CGMCC 1.5070</strain>
    </source>
</reference>
<feature type="region of interest" description="Disordered" evidence="1">
    <location>
        <begin position="801"/>
        <end position="823"/>
    </location>
</feature>
<proteinExistence type="predicted"/>
<name>A0A1H8E8Y2_9FIRM</name>
<sequence length="890" mass="98770">KVYYAKDDSQKLNYTVEYYKDNAATSFYKDNLTVPMHTPVVNSVSYANKPAGYKLDEEKSTELPFTVTSSDNVIKVYYVKDDSQKLNYTVEYYKGDETTPFESNNKLTVPMHTPAVGSVSYANKPAGYKLDEEKSTKLPFTVTSSNNVIKVYYAKDDSQKLNYTVEYYKGDETTPFESNNNLTVPMHTPAVGSVSYANKPAGYKLDEEKSTELPFTVTSSNNVIKVYYAGDYTQTKELSYTVEYYKDDAKVDTLTETQTVWINAGNTIDVKPVDTSNDKYTGYKFEKTNPETLPETIANGSVIQVYYVKDDAQTLPYTVEYYKDEETAPFESNDKLTVPMHTPTVNSVVYANKPAGYKLDEEKSTKLPFTVTSANKVIKVYYIKDDTQKLSYSIEYYYDEELEPFETSENTVLKSNPIVEFVPDAESLKKGFTRDRIEPDLPFEISEEKNVIKVYYKEIPDGSVSIPVTHEYFTNGDKDGVQNSAEVALTIPSDGSEFKVELAKMFAERMRSFNGRSYSFSKIEVRGTLKEKPINSLLDESKTEAPVTEEPKAEEPKPEVPVTEEPKVEEPKPEVPVTEEPKVEEPKPEVPVTEEPKVEEPKPEIPVTEEPKAEEPKPEVPVTEEPKAEEPKPEVPVTEEPKVEEPKPEVPVTEEPKAEEPKSDEQNVSQSVIAKTASRSRAVVVMQLSTIDGIAAQLEALAQQAAAAEKQDAALNEVPSVPQAGDKIETPAPSNAESKSVEPATGTDAVITEEALSDTETQVQPKAAEVTITKPKTVLYTDDFVYDPDYDYEVIITYKRTTGGGGGGGNKDRGNNNNDDDDNTVIIEDPAVPLAPLPDGLVTIVDPKLPLGNLPKFGGSSRVLAVFGCLAIVGSLALKLKKDDEDSNEK</sequence>
<feature type="region of interest" description="Disordered" evidence="1">
    <location>
        <begin position="534"/>
        <end position="680"/>
    </location>
</feature>
<gene>
    <name evidence="2" type="ORF">SAMN05216180_2938</name>
</gene>
<dbReference type="AlphaFoldDB" id="A0A1H8E8Y2"/>
<dbReference type="EMBL" id="FOCG01000005">
    <property type="protein sequence ID" value="SEN15856.1"/>
    <property type="molecule type" value="Genomic_DNA"/>
</dbReference>
<keyword evidence="3" id="KW-1185">Reference proteome</keyword>
<evidence type="ECO:0000256" key="1">
    <source>
        <dbReference type="SAM" id="MobiDB-lite"/>
    </source>
</evidence>
<evidence type="ECO:0000313" key="3">
    <source>
        <dbReference type="Proteomes" id="UP000199158"/>
    </source>
</evidence>
<feature type="compositionally biased region" description="Polar residues" evidence="1">
    <location>
        <begin position="666"/>
        <end position="679"/>
    </location>
</feature>